<sequence>MLLVYLATGTVVLLVGMVLVAIAKANRDVEIDLTLVRL</sequence>
<accession>A0A1H8D9F0</accession>
<organism evidence="1 2">
    <name type="scientific">Halorientalis persicus</name>
    <dbReference type="NCBI Taxonomy" id="1367881"/>
    <lineage>
        <taxon>Archaea</taxon>
        <taxon>Methanobacteriati</taxon>
        <taxon>Methanobacteriota</taxon>
        <taxon>Stenosarchaea group</taxon>
        <taxon>Halobacteria</taxon>
        <taxon>Halobacteriales</taxon>
        <taxon>Haloarculaceae</taxon>
        <taxon>Halorientalis</taxon>
    </lineage>
</organism>
<gene>
    <name evidence="1" type="ORF">SAMN05216388_1001220</name>
</gene>
<proteinExistence type="predicted"/>
<reference evidence="2" key="1">
    <citation type="submission" date="2016-10" db="EMBL/GenBank/DDBJ databases">
        <authorList>
            <person name="Varghese N."/>
            <person name="Submissions S."/>
        </authorList>
    </citation>
    <scope>NUCLEOTIDE SEQUENCE [LARGE SCALE GENOMIC DNA]</scope>
    <source>
        <strain evidence="2">IBRC-M 10043</strain>
    </source>
</reference>
<dbReference type="Proteomes" id="UP000198775">
    <property type="component" value="Unassembled WGS sequence"/>
</dbReference>
<evidence type="ECO:0000313" key="2">
    <source>
        <dbReference type="Proteomes" id="UP000198775"/>
    </source>
</evidence>
<name>A0A1H8D9F0_9EURY</name>
<evidence type="ECO:0000313" key="1">
    <source>
        <dbReference type="EMBL" id="SEN03903.1"/>
    </source>
</evidence>
<dbReference type="AlphaFoldDB" id="A0A1H8D9F0"/>
<protein>
    <submittedName>
        <fullName evidence="1">Uncharacterized protein</fullName>
    </submittedName>
</protein>
<dbReference type="EMBL" id="FOCX01000001">
    <property type="protein sequence ID" value="SEN03903.1"/>
    <property type="molecule type" value="Genomic_DNA"/>
</dbReference>
<keyword evidence="2" id="KW-1185">Reference proteome</keyword>